<sequence>MKLVAGTAVVEDVETFVADLPDGGPETAVQAFDAEYVAGREHLAAAVEHADRAFDRGENVASDRAVEVLLYAAGRRQIREALAMGVAAGEQAVVVVVAGGDEERAAAAVAAFLDDSRVLAADEPGGAGVYGDRETIREFFDVGDAELDAAAGDLAGVVRERVALLDVEK</sequence>
<dbReference type="EMBL" id="LN831302">
    <property type="protein sequence ID" value="CQH62364.1"/>
    <property type="molecule type" value="Genomic_DNA"/>
</dbReference>
<dbReference type="Proteomes" id="UP000066737">
    <property type="component" value="Chromosome I"/>
</dbReference>
<dbReference type="InterPro" id="IPR016799">
    <property type="entry name" value="UCP022062"/>
</dbReference>
<dbReference type="RefSeq" id="WP_059058054.1">
    <property type="nucleotide sequence ID" value="NZ_CEML01000001.1"/>
</dbReference>
<dbReference type="OrthoDB" id="69587at2157"/>
<protein>
    <submittedName>
        <fullName evidence="2">KEOPS complex subunit Cgi121</fullName>
    </submittedName>
</protein>
<dbReference type="KEGG" id="hhb:Hhub_3729"/>
<dbReference type="Pfam" id="PF08617">
    <property type="entry name" value="CGI-121"/>
    <property type="match status" value="1"/>
</dbReference>
<comment type="similarity">
    <text evidence="1">Belongs to the CGI121/TPRKB family.</text>
</comment>
<dbReference type="GeneID" id="26660314"/>
<dbReference type="Gene3D" id="3.30.2380.10">
    <property type="entry name" value="CGI121/TPRKB"/>
    <property type="match status" value="1"/>
</dbReference>
<dbReference type="SUPFAM" id="SSF143870">
    <property type="entry name" value="PF0523-like"/>
    <property type="match status" value="1"/>
</dbReference>
<name>A0A0U5HAE9_9EURY</name>
<proteinExistence type="inferred from homology"/>
<accession>A0A0U5HAE9</accession>
<evidence type="ECO:0000313" key="2">
    <source>
        <dbReference type="EMBL" id="CQH62364.1"/>
    </source>
</evidence>
<dbReference type="AlphaFoldDB" id="A0A0U5HAE9"/>
<gene>
    <name evidence="2" type="primary">cgi121</name>
    <name evidence="2" type="ORF">HHUB_3729</name>
</gene>
<keyword evidence="3" id="KW-1185">Reference proteome</keyword>
<dbReference type="STRING" id="1407499.HHUB_3729"/>
<dbReference type="PIRSF" id="PIRSF022062">
    <property type="entry name" value="UCP022062"/>
    <property type="match status" value="1"/>
</dbReference>
<evidence type="ECO:0000256" key="1">
    <source>
        <dbReference type="ARBA" id="ARBA00005546"/>
    </source>
</evidence>
<organism evidence="2 3">
    <name type="scientific">Halobacterium hubeiense</name>
    <dbReference type="NCBI Taxonomy" id="1407499"/>
    <lineage>
        <taxon>Archaea</taxon>
        <taxon>Methanobacteriati</taxon>
        <taxon>Methanobacteriota</taxon>
        <taxon>Stenosarchaea group</taxon>
        <taxon>Halobacteria</taxon>
        <taxon>Halobacteriales</taxon>
        <taxon>Halobacteriaceae</taxon>
        <taxon>Halobacterium</taxon>
    </lineage>
</organism>
<dbReference type="InterPro" id="IPR013926">
    <property type="entry name" value="CGI121/TPRKB"/>
</dbReference>
<dbReference type="NCBIfam" id="NF011465">
    <property type="entry name" value="PRK14886.1-1"/>
    <property type="match status" value="1"/>
</dbReference>
<reference evidence="3" key="1">
    <citation type="journal article" date="2016" name="Environ. Microbiol.">
        <title>The complete genome of a viable archaeum isolated from 123-million-year-old rock salt.</title>
        <authorList>
            <person name="Jaakkola S.T."/>
            <person name="Pfeiffer F."/>
            <person name="Ravantti J.J."/>
            <person name="Guo Q."/>
            <person name="Liu Y."/>
            <person name="Chen X."/>
            <person name="Ma H."/>
            <person name="Yang C."/>
            <person name="Oksanen H.M."/>
            <person name="Bamford D.H."/>
        </authorList>
    </citation>
    <scope>NUCLEOTIDE SEQUENCE</scope>
    <source>
        <strain evidence="3">JI20-1</strain>
    </source>
</reference>
<dbReference type="InterPro" id="IPR036504">
    <property type="entry name" value="CGI121/TPRKB_sf"/>
</dbReference>
<evidence type="ECO:0000313" key="3">
    <source>
        <dbReference type="Proteomes" id="UP000066737"/>
    </source>
</evidence>